<feature type="transmembrane region" description="Helical" evidence="7">
    <location>
        <begin position="269"/>
        <end position="289"/>
    </location>
</feature>
<reference evidence="8" key="1">
    <citation type="submission" date="2021-04" db="EMBL/GenBank/DDBJ databases">
        <title>Genome based classification of Actinospica acidithermotolerans sp. nov., an actinobacterium isolated from an Indonesian hot spring.</title>
        <authorList>
            <person name="Kusuma A.B."/>
            <person name="Putra K.E."/>
            <person name="Nafisah S."/>
            <person name="Loh J."/>
            <person name="Nouioui I."/>
            <person name="Goodfellow M."/>
        </authorList>
    </citation>
    <scope>NUCLEOTIDE SEQUENCE</scope>
    <source>
        <strain evidence="8">CSCA 57</strain>
    </source>
</reference>
<keyword evidence="3" id="KW-1003">Cell membrane</keyword>
<organism evidence="8 9">
    <name type="scientific">Actinospica durhamensis</name>
    <dbReference type="NCBI Taxonomy" id="1508375"/>
    <lineage>
        <taxon>Bacteria</taxon>
        <taxon>Bacillati</taxon>
        <taxon>Actinomycetota</taxon>
        <taxon>Actinomycetes</taxon>
        <taxon>Catenulisporales</taxon>
        <taxon>Actinospicaceae</taxon>
        <taxon>Actinospica</taxon>
    </lineage>
</organism>
<keyword evidence="2" id="KW-0813">Transport</keyword>
<keyword evidence="5 7" id="KW-1133">Transmembrane helix</keyword>
<evidence type="ECO:0000256" key="1">
    <source>
        <dbReference type="ARBA" id="ARBA00004651"/>
    </source>
</evidence>
<dbReference type="PANTHER" id="PTHR23517">
    <property type="entry name" value="RESISTANCE PROTEIN MDTM, PUTATIVE-RELATED-RELATED"/>
    <property type="match status" value="1"/>
</dbReference>
<feature type="transmembrane region" description="Helical" evidence="7">
    <location>
        <begin position="64"/>
        <end position="82"/>
    </location>
</feature>
<accession>A0A941ITZ7</accession>
<sequence length="402" mass="42475">MFTVLTIDSLTAGLFTPLSLLYLTKSSHASVAHIGILLSLASLVALPVPLWVGRLVDRWDAKPVVLIAQVLQALGFLGYVAVSSPTSVFCIATLAAIGRLAFWAAIYVLLGSLTDGDADPRARDRWFGILAALRAAGYGLGAVLAGFALSISSLNFYRWLIATNGMLLVVAAVLVLTGVSASRTSRAAQVDGRGYRVLLRDRPFLSLTSLNTMYALCNMLLSVGFPLYIASALPHLIWAVGPLLVMNTVVQALLQPAMVRWTRNLSRQIPLAMAGALWACWALATLAARHVPSDLAVPACTVAILCYSAAQMLHLPASTAMATDAAPIDVRGRYLATFQYSFSIAGMIAPSMFSTLLVLGADVPWAVVSAVAIGTIPLLMAIAPRLPAAALTGARNPTHEAP</sequence>
<dbReference type="PANTHER" id="PTHR23517:SF2">
    <property type="entry name" value="MULTIDRUG RESISTANCE PROTEIN MDTH"/>
    <property type="match status" value="1"/>
</dbReference>
<feature type="transmembrane region" description="Helical" evidence="7">
    <location>
        <begin position="295"/>
        <end position="313"/>
    </location>
</feature>
<feature type="transmembrane region" description="Helical" evidence="7">
    <location>
        <begin position="203"/>
        <end position="229"/>
    </location>
</feature>
<comment type="caution">
    <text evidence="8">The sequence shown here is derived from an EMBL/GenBank/DDBJ whole genome shotgun (WGS) entry which is preliminary data.</text>
</comment>
<dbReference type="Pfam" id="PF07690">
    <property type="entry name" value="MFS_1"/>
    <property type="match status" value="1"/>
</dbReference>
<dbReference type="AlphaFoldDB" id="A0A941ITZ7"/>
<dbReference type="InterPro" id="IPR050171">
    <property type="entry name" value="MFS_Transporters"/>
</dbReference>
<feature type="transmembrane region" description="Helical" evidence="7">
    <location>
        <begin position="235"/>
        <end position="257"/>
    </location>
</feature>
<evidence type="ECO:0000256" key="7">
    <source>
        <dbReference type="SAM" id="Phobius"/>
    </source>
</evidence>
<dbReference type="GO" id="GO:0005886">
    <property type="term" value="C:plasma membrane"/>
    <property type="evidence" value="ECO:0007669"/>
    <property type="project" value="UniProtKB-SubCell"/>
</dbReference>
<feature type="transmembrane region" description="Helical" evidence="7">
    <location>
        <begin position="131"/>
        <end position="151"/>
    </location>
</feature>
<keyword evidence="9" id="KW-1185">Reference proteome</keyword>
<name>A0A941ITZ7_9ACTN</name>
<gene>
    <name evidence="8" type="ORF">KDL01_16680</name>
</gene>
<proteinExistence type="predicted"/>
<feature type="transmembrane region" description="Helical" evidence="7">
    <location>
        <begin position="88"/>
        <end position="110"/>
    </location>
</feature>
<keyword evidence="6 7" id="KW-0472">Membrane</keyword>
<dbReference type="Proteomes" id="UP000675781">
    <property type="component" value="Unassembled WGS sequence"/>
</dbReference>
<dbReference type="InterPro" id="IPR036259">
    <property type="entry name" value="MFS_trans_sf"/>
</dbReference>
<dbReference type="GO" id="GO:0022857">
    <property type="term" value="F:transmembrane transporter activity"/>
    <property type="evidence" value="ECO:0007669"/>
    <property type="project" value="InterPro"/>
</dbReference>
<evidence type="ECO:0000256" key="2">
    <source>
        <dbReference type="ARBA" id="ARBA00022448"/>
    </source>
</evidence>
<evidence type="ECO:0000313" key="9">
    <source>
        <dbReference type="Proteomes" id="UP000675781"/>
    </source>
</evidence>
<dbReference type="EMBL" id="JAGSOG010000075">
    <property type="protein sequence ID" value="MBR7834911.1"/>
    <property type="molecule type" value="Genomic_DNA"/>
</dbReference>
<feature type="transmembrane region" description="Helical" evidence="7">
    <location>
        <begin position="31"/>
        <end position="52"/>
    </location>
</feature>
<feature type="transmembrane region" description="Helical" evidence="7">
    <location>
        <begin position="334"/>
        <end position="359"/>
    </location>
</feature>
<comment type="subcellular location">
    <subcellularLocation>
        <location evidence="1">Cell membrane</location>
        <topology evidence="1">Multi-pass membrane protein</topology>
    </subcellularLocation>
</comment>
<evidence type="ECO:0000256" key="5">
    <source>
        <dbReference type="ARBA" id="ARBA00022989"/>
    </source>
</evidence>
<evidence type="ECO:0000313" key="8">
    <source>
        <dbReference type="EMBL" id="MBR7834911.1"/>
    </source>
</evidence>
<evidence type="ECO:0000256" key="6">
    <source>
        <dbReference type="ARBA" id="ARBA00023136"/>
    </source>
</evidence>
<evidence type="ECO:0000256" key="4">
    <source>
        <dbReference type="ARBA" id="ARBA00022692"/>
    </source>
</evidence>
<dbReference type="Gene3D" id="1.20.1250.20">
    <property type="entry name" value="MFS general substrate transporter like domains"/>
    <property type="match status" value="1"/>
</dbReference>
<feature type="transmembrane region" description="Helical" evidence="7">
    <location>
        <begin position="365"/>
        <end position="383"/>
    </location>
</feature>
<keyword evidence="4 7" id="KW-0812">Transmembrane</keyword>
<dbReference type="RefSeq" id="WP_212529427.1">
    <property type="nucleotide sequence ID" value="NZ_JAGSOG010000075.1"/>
</dbReference>
<protein>
    <submittedName>
        <fullName evidence="8">MFS transporter</fullName>
    </submittedName>
</protein>
<dbReference type="SUPFAM" id="SSF103473">
    <property type="entry name" value="MFS general substrate transporter"/>
    <property type="match status" value="1"/>
</dbReference>
<evidence type="ECO:0000256" key="3">
    <source>
        <dbReference type="ARBA" id="ARBA00022475"/>
    </source>
</evidence>
<feature type="transmembrane region" description="Helical" evidence="7">
    <location>
        <begin position="157"/>
        <end position="182"/>
    </location>
</feature>
<dbReference type="InterPro" id="IPR011701">
    <property type="entry name" value="MFS"/>
</dbReference>